<sequence>MARFAYFFALAFALLFSCVMAAPLGESKRQIGDIQCNVARLKTVAGLAKSAKSIKSAIAAAGSDSATVAQLQTAAKGISSAQAGVATIATALFTGQQAPAAARQKVQDGLDAATSALGSTASADSKVTNAVSTAQSSVSGTAAAGAQVVADCK</sequence>
<proteinExistence type="predicted"/>
<organism evidence="2 3">
    <name type="scientific">Galerina marginata (strain CBS 339.88)</name>
    <dbReference type="NCBI Taxonomy" id="685588"/>
    <lineage>
        <taxon>Eukaryota</taxon>
        <taxon>Fungi</taxon>
        <taxon>Dikarya</taxon>
        <taxon>Basidiomycota</taxon>
        <taxon>Agaricomycotina</taxon>
        <taxon>Agaricomycetes</taxon>
        <taxon>Agaricomycetidae</taxon>
        <taxon>Agaricales</taxon>
        <taxon>Agaricineae</taxon>
        <taxon>Strophariaceae</taxon>
        <taxon>Galerina</taxon>
    </lineage>
</organism>
<feature type="signal peptide" evidence="1">
    <location>
        <begin position="1"/>
        <end position="21"/>
    </location>
</feature>
<evidence type="ECO:0000313" key="2">
    <source>
        <dbReference type="EMBL" id="KDR70084.1"/>
    </source>
</evidence>
<feature type="chain" id="PRO_5001649074" description="Cell wall protein" evidence="1">
    <location>
        <begin position="22"/>
        <end position="153"/>
    </location>
</feature>
<evidence type="ECO:0008006" key="4">
    <source>
        <dbReference type="Google" id="ProtNLM"/>
    </source>
</evidence>
<reference evidence="3" key="1">
    <citation type="journal article" date="2014" name="Proc. Natl. Acad. Sci. U.S.A.">
        <title>Extensive sampling of basidiomycete genomes demonstrates inadequacy of the white-rot/brown-rot paradigm for wood decay fungi.</title>
        <authorList>
            <person name="Riley R."/>
            <person name="Salamov A.A."/>
            <person name="Brown D.W."/>
            <person name="Nagy L.G."/>
            <person name="Floudas D."/>
            <person name="Held B.W."/>
            <person name="Levasseur A."/>
            <person name="Lombard V."/>
            <person name="Morin E."/>
            <person name="Otillar R."/>
            <person name="Lindquist E.A."/>
            <person name="Sun H."/>
            <person name="LaButti K.M."/>
            <person name="Schmutz J."/>
            <person name="Jabbour D."/>
            <person name="Luo H."/>
            <person name="Baker S.E."/>
            <person name="Pisabarro A.G."/>
            <person name="Walton J.D."/>
            <person name="Blanchette R.A."/>
            <person name="Henrissat B."/>
            <person name="Martin F."/>
            <person name="Cullen D."/>
            <person name="Hibbett D.S."/>
            <person name="Grigoriev I.V."/>
        </authorList>
    </citation>
    <scope>NUCLEOTIDE SEQUENCE [LARGE SCALE GENOMIC DNA]</scope>
    <source>
        <strain evidence="3">CBS 339.88</strain>
    </source>
</reference>
<keyword evidence="3" id="KW-1185">Reference proteome</keyword>
<keyword evidence="1" id="KW-0732">Signal</keyword>
<evidence type="ECO:0000256" key="1">
    <source>
        <dbReference type="SAM" id="SignalP"/>
    </source>
</evidence>
<dbReference type="AlphaFoldDB" id="A0A067SQY1"/>
<dbReference type="PROSITE" id="PS51257">
    <property type="entry name" value="PROKAR_LIPOPROTEIN"/>
    <property type="match status" value="1"/>
</dbReference>
<evidence type="ECO:0000313" key="3">
    <source>
        <dbReference type="Proteomes" id="UP000027222"/>
    </source>
</evidence>
<accession>A0A067SQY1</accession>
<dbReference type="OrthoDB" id="3178264at2759"/>
<gene>
    <name evidence="2" type="ORF">GALMADRAFT_905540</name>
</gene>
<protein>
    <recommendedName>
        <fullName evidence="4">Cell wall protein</fullName>
    </recommendedName>
</protein>
<dbReference type="EMBL" id="KL142399">
    <property type="protein sequence ID" value="KDR70084.1"/>
    <property type="molecule type" value="Genomic_DNA"/>
</dbReference>
<name>A0A067SQY1_GALM3</name>
<dbReference type="Proteomes" id="UP000027222">
    <property type="component" value="Unassembled WGS sequence"/>
</dbReference>
<dbReference type="STRING" id="685588.A0A067SQY1"/>
<dbReference type="HOGENOM" id="CLU_141129_0_0_1"/>